<evidence type="ECO:0000259" key="5">
    <source>
        <dbReference type="PROSITE" id="PS51650"/>
    </source>
</evidence>
<sequence length="2101" mass="234744">SPIRSQMASSQLAGQRAFVSKKSRATAADVRMHIRSGGLVLPYQMNAEPDGGDTVQLNLSDVVDCVDVEEVLSQRKTSAVYDISSSTTSLSTPRALSEFPTDDVEVRQVEREWGTADPPVDIKTVPVEAEAHAVITTLNDPLSLVHRKLGYLCSGDALLKLLRERHTIVSPHIYEGDRESLHRVTRSASLVDKDTGSKRTSYTSCNSSGTAASSDANNERLHDSTPDDALSGIVDRISIAQMDEENELKRNVSRHAVTVGLLFPKDESELLEVRAQPPFPEERSGYRLFVKVIKLRMEMQSEPLYGSLTLFDIRQKKRVSESFYFDVNPAQFRANDIFSDTIAQCQQAAFALSSPLSDIVIMVKLEKILFGCDPSEAYDNYVAFCKDERYREKVKEVAAQFTTRLGDYRMALAVMFIDLTRVILNGGESGEGTSMMASTLSHDGCAPLAGDDSSSIVSADRVSVSTTSTFKRIGSGTSASTVLNRVITPLARRKNTQSSMDESPEMVLLRGPPHNCLSSLQPINLTLNNFIKVESEKVSDEELVKIAIEQRRNGGKNKKSFPVEISLKIWGDNADEVEGRVNGEGRIMGNATETTIGSPSSNEMMMTTQEVDQLPPTAQYAVNLSYRNTMLLYPRLVNMSGRSGTARNICVKIELMNSKEEPQMVFFDRSTKRPTSTFARTSVLYHNKTPQIWDEIKLSIPPVLNDGHHFLFTFFHVSCKTGNRDDPVEFPIGYSWLPLLRDRRLANGKFSLPIALEKLPQSYGYLSPDVHLPYIKWLDGHKTAFSIGCVSNTSVHPKDEYIEKFLSSFSSLSTSKPVSEMVLISSIHGICKARPEPMIAFLYQIMDGLLTLVANPPYSKSTSSTCFSTLGQLAKICTKLVDSSNDQHGRGVLLPTYIHYFKIGAKESRPWSAECREESKEKTEMASPDSEKIFNIIEDMERSRNVKTNPVEDTVFNTNKLVHEELADLWVSSSGSSRDVAFHNSYFFLELISKSMAEFLSMTGRLFLPRKSRFSHRLCRSLASLSEMMTSEVIRQCCVNHRVSSSLTSSWAFFLRDSLSLIDRSFAFKLISHFNRELIREINQSDSSTSLVLLKLDFLRIIFSHEHFILLNLPNINTGGMPSTASIVSLVTSPLHVPSSSSSSIPSSSLQPPSSPGGSSLSSRGSSGGSIMSDLTNEYRCRHFLIGLILSDLSSILDSSSSSIIRSRVLSLLSSLLAAHETDPRIGDAHMKNRVCSLYTPLLGIVLDNVVLLVSNEKKGMNLASTKLMRSKKRADESGVEGVDPLVALAIAGMGGEDVMAPSPSLLSPLPPSRTPLNHEQTRQLLISFCWVLRSLDRSSLRGWIRDLPPHRFVALLDVLTLIVSSFEYKAFQEDGLEGITEAVDLDETMRVGKKEGVKWREGGIVSSVNHLESLVCAEATLTVLDTIESASQVVSSAGCDHLLPMLPLLFKLIMHMLSCRQSLSVLESIFATQRSFVVKYPEVVFETESEQCGELCLQLLRHCASRMAAVRSHAAASAYLLMRESYESTTSLARVKMHFTMSLSTLVSNGTQSGSWINEDFLRRSFRTLLSYAHNESSAAQETSLQSFCEQVKDLVFNMHMILSDTVRIKEFRDDFEMSMDLIYRIAKGYQNNPDLRVRWLLDMASRAEKKNCHAEAAQCVIHSAALVAEYLAMRPCTSHLPSGANAFSALSENVLEESAVSDDVISPDTDGICESKHFKEIGLIELCLDAFRLLEKASQFEMMPHVFEILSPILSSSRDYRRLSSLHLSLGEALMKIEGQIRLREDVTDAWMSPLRSSDKRCFGTYFRVAFFGSRFGDIDGEEYVYKAAPYMKLSDFAYEFEKYYMDRFPAGVFEVIKDSNNVSRDSLDSSRAYLQVTYVEPYLEEWERRERTTNFERNHNLSRFSYATPFTREGRAHGELKDQYKRRTILTVHNSFPYVKTRLRVVEREQKVLAPIEVAIEDVEKKTRELGAAIAQSPPDAKMLQMVLQGCIGTTVNQGPIEVANVFLSNVIDGRPMDKQQNKLRLAFRDFSKKCSDALSFNKQLIHADQLAYQNELHRNYNEFTRKMAPMLSKAPRPISALIRSTVTPDVLGTVSVI</sequence>
<dbReference type="PANTHER" id="PTHR23317:SF76">
    <property type="entry name" value="LD20667P"/>
    <property type="match status" value="1"/>
</dbReference>
<dbReference type="InterPro" id="IPR046773">
    <property type="entry name" value="DOCKER_Lobe_C"/>
</dbReference>
<keyword evidence="1" id="KW-0597">Phosphoprotein</keyword>
<dbReference type="Gene3D" id="2.60.40.150">
    <property type="entry name" value="C2 domain"/>
    <property type="match status" value="1"/>
</dbReference>
<dbReference type="Pfam" id="PF11878">
    <property type="entry name" value="DOCK_C-D_N"/>
    <property type="match status" value="1"/>
</dbReference>
<dbReference type="InterPro" id="IPR043161">
    <property type="entry name" value="DOCK_C_lobe_A"/>
</dbReference>
<dbReference type="PANTHER" id="PTHR23317">
    <property type="entry name" value="DEDICATOR OF CYTOKINESIS DOCK"/>
    <property type="match status" value="1"/>
</dbReference>
<dbReference type="InterPro" id="IPR046769">
    <property type="entry name" value="DOCKER_Lobe_A"/>
</dbReference>
<dbReference type="InterPro" id="IPR027007">
    <property type="entry name" value="C2_DOCK-type_domain"/>
</dbReference>
<dbReference type="Proteomes" id="UP001432322">
    <property type="component" value="Unassembled WGS sequence"/>
</dbReference>
<feature type="domain" description="C2 DOCK-type" evidence="5">
    <location>
        <begin position="627"/>
        <end position="792"/>
    </location>
</feature>
<evidence type="ECO:0000259" key="6">
    <source>
        <dbReference type="PROSITE" id="PS51651"/>
    </source>
</evidence>
<comment type="caution">
    <text evidence="7">The sequence shown here is derived from an EMBL/GenBank/DDBJ whole genome shotgun (WGS) entry which is preliminary data.</text>
</comment>
<keyword evidence="2" id="KW-0344">Guanine-nucleotide releasing factor</keyword>
<dbReference type="GO" id="GO:0007264">
    <property type="term" value="P:small GTPase-mediated signal transduction"/>
    <property type="evidence" value="ECO:0007669"/>
    <property type="project" value="InterPro"/>
</dbReference>
<dbReference type="InterPro" id="IPR021816">
    <property type="entry name" value="DOCK_C/D_N"/>
</dbReference>
<evidence type="ECO:0000256" key="2">
    <source>
        <dbReference type="ARBA" id="ARBA00022658"/>
    </source>
</evidence>
<feature type="region of interest" description="Disordered" evidence="4">
    <location>
        <begin position="1142"/>
        <end position="1169"/>
    </location>
</feature>
<dbReference type="Pfam" id="PF14429">
    <property type="entry name" value="DOCK-C2"/>
    <property type="match status" value="1"/>
</dbReference>
<feature type="compositionally biased region" description="Polar residues" evidence="4">
    <location>
        <begin position="198"/>
        <end position="216"/>
    </location>
</feature>
<name>A0AAV5V4Q6_9BILA</name>
<dbReference type="InterPro" id="IPR046770">
    <property type="entry name" value="DOCKER_Lobe_B"/>
</dbReference>
<keyword evidence="8" id="KW-1185">Reference proteome</keyword>
<reference evidence="7" key="1">
    <citation type="submission" date="2023-10" db="EMBL/GenBank/DDBJ databases">
        <title>Genome assembly of Pristionchus species.</title>
        <authorList>
            <person name="Yoshida K."/>
            <person name="Sommer R.J."/>
        </authorList>
    </citation>
    <scope>NUCLEOTIDE SEQUENCE</scope>
    <source>
        <strain evidence="7">RS5133</strain>
    </source>
</reference>
<dbReference type="InterPro" id="IPR035892">
    <property type="entry name" value="C2_domain_sf"/>
</dbReference>
<evidence type="ECO:0000256" key="1">
    <source>
        <dbReference type="ARBA" id="ARBA00022553"/>
    </source>
</evidence>
<dbReference type="SUPFAM" id="SSF48371">
    <property type="entry name" value="ARM repeat"/>
    <property type="match status" value="1"/>
</dbReference>
<dbReference type="PROSITE" id="PS51650">
    <property type="entry name" value="C2_DOCK"/>
    <property type="match status" value="1"/>
</dbReference>
<evidence type="ECO:0000313" key="7">
    <source>
        <dbReference type="EMBL" id="GMT14434.1"/>
    </source>
</evidence>
<accession>A0AAV5V4Q6</accession>
<organism evidence="7 8">
    <name type="scientific">Pristionchus fissidentatus</name>
    <dbReference type="NCBI Taxonomy" id="1538716"/>
    <lineage>
        <taxon>Eukaryota</taxon>
        <taxon>Metazoa</taxon>
        <taxon>Ecdysozoa</taxon>
        <taxon>Nematoda</taxon>
        <taxon>Chromadorea</taxon>
        <taxon>Rhabditida</taxon>
        <taxon>Rhabditina</taxon>
        <taxon>Diplogasteromorpha</taxon>
        <taxon>Diplogasteroidea</taxon>
        <taxon>Neodiplogasteridae</taxon>
        <taxon>Pristionchus</taxon>
    </lineage>
</organism>
<dbReference type="InterPro" id="IPR016024">
    <property type="entry name" value="ARM-type_fold"/>
</dbReference>
<feature type="domain" description="DOCKER" evidence="6">
    <location>
        <begin position="1629"/>
        <end position="2080"/>
    </location>
</feature>
<dbReference type="Gene3D" id="1.20.58.740">
    <property type="match status" value="1"/>
</dbReference>
<comment type="similarity">
    <text evidence="3">Belongs to the DOCK family.</text>
</comment>
<dbReference type="InterPro" id="IPR043162">
    <property type="entry name" value="DOCK_C_lobe_C"/>
</dbReference>
<dbReference type="Pfam" id="PF20421">
    <property type="entry name" value="DHR-2_Lobe_C"/>
    <property type="match status" value="1"/>
</dbReference>
<evidence type="ECO:0000313" key="8">
    <source>
        <dbReference type="Proteomes" id="UP001432322"/>
    </source>
</evidence>
<dbReference type="FunFam" id="1.20.58.740:FF:000002">
    <property type="entry name" value="Dedicator of cytokinesis protein 7"/>
    <property type="match status" value="1"/>
</dbReference>
<dbReference type="InterPro" id="IPR026791">
    <property type="entry name" value="DOCK"/>
</dbReference>
<feature type="region of interest" description="Disordered" evidence="4">
    <location>
        <begin position="190"/>
        <end position="225"/>
    </location>
</feature>
<evidence type="ECO:0000256" key="4">
    <source>
        <dbReference type="SAM" id="MobiDB-lite"/>
    </source>
</evidence>
<feature type="compositionally biased region" description="Low complexity" evidence="4">
    <location>
        <begin position="1142"/>
        <end position="1165"/>
    </location>
</feature>
<dbReference type="GO" id="GO:0005085">
    <property type="term" value="F:guanyl-nucleotide exchange factor activity"/>
    <property type="evidence" value="ECO:0007669"/>
    <property type="project" value="UniProtKB-KW"/>
</dbReference>
<dbReference type="InterPro" id="IPR027357">
    <property type="entry name" value="DOCKER_dom"/>
</dbReference>
<proteinExistence type="inferred from homology"/>
<feature type="non-terminal residue" evidence="7">
    <location>
        <position position="1"/>
    </location>
</feature>
<dbReference type="Gene3D" id="1.25.40.410">
    <property type="match status" value="1"/>
</dbReference>
<dbReference type="Pfam" id="PF06920">
    <property type="entry name" value="DHR-2_Lobe_A"/>
    <property type="match status" value="1"/>
</dbReference>
<dbReference type="EMBL" id="BTSY01000002">
    <property type="protein sequence ID" value="GMT14434.1"/>
    <property type="molecule type" value="Genomic_DNA"/>
</dbReference>
<dbReference type="Pfam" id="PF20422">
    <property type="entry name" value="DHR-2_Lobe_B"/>
    <property type="match status" value="1"/>
</dbReference>
<dbReference type="PROSITE" id="PS51651">
    <property type="entry name" value="DOCKER"/>
    <property type="match status" value="1"/>
</dbReference>
<evidence type="ECO:0000256" key="3">
    <source>
        <dbReference type="PROSITE-ProRule" id="PRU00983"/>
    </source>
</evidence>
<gene>
    <name evidence="7" type="ORF">PFISCL1PPCAC_5731</name>
</gene>
<protein>
    <submittedName>
        <fullName evidence="7">Uncharacterized protein</fullName>
    </submittedName>
</protein>